<dbReference type="STRING" id="694270.A0A395SXK5"/>
<dbReference type="EMBL" id="PXOG01000111">
    <property type="protein sequence ID" value="RGP76695.1"/>
    <property type="molecule type" value="Genomic_DNA"/>
</dbReference>
<dbReference type="InterPro" id="IPR053178">
    <property type="entry name" value="Osmoadaptation_assoc"/>
</dbReference>
<protein>
    <recommendedName>
        <fullName evidence="3">Transcription factor domain-containing protein</fullName>
    </recommendedName>
</protein>
<evidence type="ECO:0000313" key="2">
    <source>
        <dbReference type="Proteomes" id="UP000266234"/>
    </source>
</evidence>
<name>A0A395SXK5_9HYPO</name>
<dbReference type="OrthoDB" id="3525185at2759"/>
<dbReference type="Proteomes" id="UP000266234">
    <property type="component" value="Unassembled WGS sequence"/>
</dbReference>
<comment type="caution">
    <text evidence="1">The sequence shown here is derived from an EMBL/GenBank/DDBJ whole genome shotgun (WGS) entry which is preliminary data.</text>
</comment>
<evidence type="ECO:0008006" key="3">
    <source>
        <dbReference type="Google" id="ProtNLM"/>
    </source>
</evidence>
<organism evidence="1 2">
    <name type="scientific">Fusarium longipes</name>
    <dbReference type="NCBI Taxonomy" id="694270"/>
    <lineage>
        <taxon>Eukaryota</taxon>
        <taxon>Fungi</taxon>
        <taxon>Dikarya</taxon>
        <taxon>Ascomycota</taxon>
        <taxon>Pezizomycotina</taxon>
        <taxon>Sordariomycetes</taxon>
        <taxon>Hypocreomycetidae</taxon>
        <taxon>Hypocreales</taxon>
        <taxon>Nectriaceae</taxon>
        <taxon>Fusarium</taxon>
    </lineage>
</organism>
<reference evidence="1 2" key="1">
    <citation type="journal article" date="2018" name="PLoS Pathog.">
        <title>Evolution of structural diversity of trichothecenes, a family of toxins produced by plant pathogenic and entomopathogenic fungi.</title>
        <authorList>
            <person name="Proctor R.H."/>
            <person name="McCormick S.P."/>
            <person name="Kim H.S."/>
            <person name="Cardoza R.E."/>
            <person name="Stanley A.M."/>
            <person name="Lindo L."/>
            <person name="Kelly A."/>
            <person name="Brown D.W."/>
            <person name="Lee T."/>
            <person name="Vaughan M.M."/>
            <person name="Alexander N.J."/>
            <person name="Busman M."/>
            <person name="Gutierrez S."/>
        </authorList>
    </citation>
    <scope>NUCLEOTIDE SEQUENCE [LARGE SCALE GENOMIC DNA]</scope>
    <source>
        <strain evidence="1 2">NRRL 20695</strain>
    </source>
</reference>
<accession>A0A395SXK5</accession>
<keyword evidence="2" id="KW-1185">Reference proteome</keyword>
<dbReference type="PANTHER" id="PTHR38111">
    <property type="entry name" value="ZN(2)-C6 FUNGAL-TYPE DOMAIN-CONTAINING PROTEIN-RELATED"/>
    <property type="match status" value="1"/>
</dbReference>
<dbReference type="AlphaFoldDB" id="A0A395SXK5"/>
<sequence length="291" mass="33904">MGVMCLCVYENVVFSQPNAWLLHYDGLGRLLQSRGPRLLKTEEERQVWRVARYYIILSAGHQRKRCFLEQPQWESKRSMPPGETPKKFDLLLDMFAQSPGIIEDYDKLRKVTFIDDCTRAAFRNRVQSLIDRIHAWFRDMPWTCTTDPAFLTNSQGQLPNDPMDCVSLAVCHAVLVCLIQPCTCFQIDIIPQHDHFKSNNEEPARTEYLAHEICRFSKWALRNGDSASLALLLIYPLQIAWYCLQGTPEKLNPVREIMDLGIADSHGFELGRMRQWNESHLEQGRYGFMYR</sequence>
<evidence type="ECO:0000313" key="1">
    <source>
        <dbReference type="EMBL" id="RGP76695.1"/>
    </source>
</evidence>
<gene>
    <name evidence="1" type="ORF">FLONG3_5135</name>
</gene>
<proteinExistence type="predicted"/>